<evidence type="ECO:0000313" key="2">
    <source>
        <dbReference type="Proteomes" id="UP001196873"/>
    </source>
</evidence>
<dbReference type="Proteomes" id="UP001196873">
    <property type="component" value="Unassembled WGS sequence"/>
</dbReference>
<sequence length="57" mass="6537">MIQINKRLATMLGIISPIAPWQTRLNQTWFNSNAMRLSALLAILGIDICERREVVVR</sequence>
<proteinExistence type="predicted"/>
<name>A0AAW4NNV7_9BACT</name>
<organism evidence="1 2">
    <name type="scientific">Segatella salivae</name>
    <dbReference type="NCBI Taxonomy" id="228604"/>
    <lineage>
        <taxon>Bacteria</taxon>
        <taxon>Pseudomonadati</taxon>
        <taxon>Bacteroidota</taxon>
        <taxon>Bacteroidia</taxon>
        <taxon>Bacteroidales</taxon>
        <taxon>Prevotellaceae</taxon>
        <taxon>Segatella</taxon>
    </lineage>
</organism>
<dbReference type="EMBL" id="JAHXRF010000004">
    <property type="protein sequence ID" value="MBW4865122.1"/>
    <property type="molecule type" value="Genomic_DNA"/>
</dbReference>
<gene>
    <name evidence="1" type="ORF">KZY68_03600</name>
</gene>
<dbReference type="AlphaFoldDB" id="A0AAW4NNV7"/>
<comment type="caution">
    <text evidence="1">The sequence shown here is derived from an EMBL/GenBank/DDBJ whole genome shotgun (WGS) entry which is preliminary data.</text>
</comment>
<reference evidence="1" key="1">
    <citation type="submission" date="2021-07" db="EMBL/GenBank/DDBJ databases">
        <title>Genomic diversity and antimicrobial resistance of Prevotella spp. isolated from chronic lung disease airways.</title>
        <authorList>
            <person name="Webb K.A."/>
            <person name="Olagoke O.S."/>
            <person name="Baird T."/>
            <person name="Neill J."/>
            <person name="Pham A."/>
            <person name="Wells T.J."/>
            <person name="Ramsay K.A."/>
            <person name="Bell S.C."/>
            <person name="Sarovich D.S."/>
            <person name="Price E.P."/>
        </authorList>
    </citation>
    <scope>NUCLEOTIDE SEQUENCE</scope>
    <source>
        <strain evidence="1">SCHI0047.S.3</strain>
    </source>
</reference>
<accession>A0AAW4NNV7</accession>
<protein>
    <submittedName>
        <fullName evidence="1">Uncharacterized protein</fullName>
    </submittedName>
</protein>
<dbReference type="RefSeq" id="WP_219425834.1">
    <property type="nucleotide sequence ID" value="NZ_JAHXQY010000009.1"/>
</dbReference>
<evidence type="ECO:0000313" key="1">
    <source>
        <dbReference type="EMBL" id="MBW4865122.1"/>
    </source>
</evidence>